<accession>A4IQJ4</accession>
<proteinExistence type="predicted"/>
<dbReference type="Proteomes" id="UP000001578">
    <property type="component" value="Chromosome"/>
</dbReference>
<feature type="transmembrane region" description="Helical" evidence="1">
    <location>
        <begin position="202"/>
        <end position="222"/>
    </location>
</feature>
<dbReference type="InterPro" id="IPR014196">
    <property type="entry name" value="SpoIIM"/>
</dbReference>
<dbReference type="NCBIfam" id="TIGR02831">
    <property type="entry name" value="spo_II_M"/>
    <property type="match status" value="1"/>
</dbReference>
<keyword evidence="1" id="KW-1133">Transmembrane helix</keyword>
<feature type="transmembrane region" description="Helical" evidence="1">
    <location>
        <begin position="145"/>
        <end position="168"/>
    </location>
</feature>
<evidence type="ECO:0000256" key="1">
    <source>
        <dbReference type="SAM" id="Phobius"/>
    </source>
</evidence>
<dbReference type="AlphaFoldDB" id="A4IQJ4"/>
<organism evidence="2 3">
    <name type="scientific">Geobacillus thermodenitrificans (strain NG80-2)</name>
    <dbReference type="NCBI Taxonomy" id="420246"/>
    <lineage>
        <taxon>Bacteria</taxon>
        <taxon>Bacillati</taxon>
        <taxon>Bacillota</taxon>
        <taxon>Bacilli</taxon>
        <taxon>Bacillales</taxon>
        <taxon>Anoxybacillaceae</taxon>
        <taxon>Geobacillus</taxon>
    </lineage>
</organism>
<dbReference type="Pfam" id="PF01944">
    <property type="entry name" value="SpoIIM"/>
    <property type="match status" value="1"/>
</dbReference>
<evidence type="ECO:0000313" key="2">
    <source>
        <dbReference type="EMBL" id="ABO67598.1"/>
    </source>
</evidence>
<name>A4IQJ4_GEOTN</name>
<protein>
    <submittedName>
        <fullName evidence="2">Stage II sporulation protein M</fullName>
    </submittedName>
</protein>
<feature type="transmembrane region" description="Helical" evidence="1">
    <location>
        <begin position="175"/>
        <end position="196"/>
    </location>
</feature>
<keyword evidence="1" id="KW-0812">Transmembrane</keyword>
<feature type="transmembrane region" description="Helical" evidence="1">
    <location>
        <begin position="82"/>
        <end position="106"/>
    </location>
</feature>
<dbReference type="EMBL" id="CP000557">
    <property type="protein sequence ID" value="ABO67598.1"/>
    <property type="molecule type" value="Genomic_DNA"/>
</dbReference>
<dbReference type="KEGG" id="gtn:GTNG_2249"/>
<feature type="transmembrane region" description="Helical" evidence="1">
    <location>
        <begin position="242"/>
        <end position="262"/>
    </location>
</feature>
<dbReference type="InterPro" id="IPR002798">
    <property type="entry name" value="SpoIIM-like"/>
</dbReference>
<evidence type="ECO:0000313" key="3">
    <source>
        <dbReference type="Proteomes" id="UP000001578"/>
    </source>
</evidence>
<dbReference type="HOGENOM" id="CLU_085980_0_0_9"/>
<gene>
    <name evidence="2" type="ordered locus">GTNG_2249</name>
</gene>
<reference evidence="2 3" key="1">
    <citation type="journal article" date="2007" name="Proc. Natl. Acad. Sci. U.S.A.">
        <title>Genome and proteome of long-chain alkane degrading Geobacillus thermodenitrificans NG80-2 isolated from a deep-subsurface oil reservoir.</title>
        <authorList>
            <person name="Feng L."/>
            <person name="Wang W."/>
            <person name="Cheng J."/>
            <person name="Ren Y."/>
            <person name="Zhao G."/>
            <person name="Gao C."/>
            <person name="Tang Y."/>
            <person name="Liu X."/>
            <person name="Han W."/>
            <person name="Peng X."/>
            <person name="Liu R."/>
            <person name="Wang L."/>
        </authorList>
    </citation>
    <scope>NUCLEOTIDE SEQUENCE [LARGE SCALE GENOMIC DNA]</scope>
    <source>
        <strain evidence="2 3">NG80-2</strain>
    </source>
</reference>
<keyword evidence="1" id="KW-0472">Membrane</keyword>
<dbReference type="eggNOG" id="COG1300">
    <property type="taxonomic scope" value="Bacteria"/>
</dbReference>
<sequence length="282" mass="31655">MTGEKTPRAGDPQRSERWPCTGGVMVIENGVADGQSRFFEKQSYTKRMDIQSTKSQIGGRSTMRTHPLKSAIAVHLREHASLYVFVIVLFLMGVIFGAIVVNSLGFSQKQDLYYYLTQFFGQVSKDNLASAHDMFRQSYMHNVKYIALMWVLGISVIGLPIIFILLFLKGIVVGFTVGFLVNQMSWQGFLLSFVSVMPQNLIVIPLMIVMGVISISFSLQMVRNQFMKRPHEPVFPMIMRYAAAMVAIAAGLLVSSVVEAYLSPVLMKQTVKWVVNLINIII</sequence>